<evidence type="ECO:0000313" key="1">
    <source>
        <dbReference type="EMBL" id="PEN13144.1"/>
    </source>
</evidence>
<gene>
    <name evidence="1" type="ORF">CRI94_10885</name>
</gene>
<reference evidence="1 2" key="1">
    <citation type="submission" date="2017-10" db="EMBL/GenBank/DDBJ databases">
        <title>Draft genome of Longibacter Salinarum.</title>
        <authorList>
            <person name="Goh K.M."/>
            <person name="Shamsir M.S."/>
            <person name="Lim S.W."/>
        </authorList>
    </citation>
    <scope>NUCLEOTIDE SEQUENCE [LARGE SCALE GENOMIC DNA]</scope>
    <source>
        <strain evidence="1 2">KCTC 52045</strain>
    </source>
</reference>
<comment type="caution">
    <text evidence="1">The sequence shown here is derived from an EMBL/GenBank/DDBJ whole genome shotgun (WGS) entry which is preliminary data.</text>
</comment>
<accession>A0A2A8CX28</accession>
<proteinExistence type="predicted"/>
<evidence type="ECO:0000313" key="2">
    <source>
        <dbReference type="Proteomes" id="UP000220102"/>
    </source>
</evidence>
<dbReference type="Proteomes" id="UP000220102">
    <property type="component" value="Unassembled WGS sequence"/>
</dbReference>
<dbReference type="OrthoDB" id="9887851at2"/>
<dbReference type="AlphaFoldDB" id="A0A2A8CX28"/>
<keyword evidence="2" id="KW-1185">Reference proteome</keyword>
<organism evidence="1 2">
    <name type="scientific">Longibacter salinarum</name>
    <dbReference type="NCBI Taxonomy" id="1850348"/>
    <lineage>
        <taxon>Bacteria</taxon>
        <taxon>Pseudomonadati</taxon>
        <taxon>Rhodothermota</taxon>
        <taxon>Rhodothermia</taxon>
        <taxon>Rhodothermales</taxon>
        <taxon>Salisaetaceae</taxon>
        <taxon>Longibacter</taxon>
    </lineage>
</organism>
<protein>
    <submittedName>
        <fullName evidence="1">Uncharacterized protein</fullName>
    </submittedName>
</protein>
<name>A0A2A8CX28_9BACT</name>
<dbReference type="EMBL" id="PDEQ01000005">
    <property type="protein sequence ID" value="PEN13144.1"/>
    <property type="molecule type" value="Genomic_DNA"/>
</dbReference>
<dbReference type="RefSeq" id="WP_098075735.1">
    <property type="nucleotide sequence ID" value="NZ_PDEQ01000005.1"/>
</dbReference>
<sequence>MSTFFREISIRRQLPIALVAGILVLWATALPAQAQRWSQRVEVLKPIEEDGPAYALLDSLVLAFESASDTVTVRREPGDSTQSLRELEDDLYEAGLGLVSATHVFIQYEFAVVEDDFIETIEELHFIYRSPNANEEDISIFTVRTDNPIARDVLMNGGLPRRENLNTIDTFASLLSFPRLAEAGDAVVVSLNNQTIRENFGERREDLASRLVDLVYDDAMPVITRTRKPRN</sequence>